<protein>
    <submittedName>
        <fullName evidence="5">TetR family transcriptional regulator</fullName>
    </submittedName>
</protein>
<feature type="DNA-binding region" description="H-T-H motif" evidence="2">
    <location>
        <begin position="48"/>
        <end position="67"/>
    </location>
</feature>
<dbReference type="RefSeq" id="WP_191829070.1">
    <property type="nucleotide sequence ID" value="NZ_JACYHB010000007.1"/>
</dbReference>
<accession>A0A927J0A6</accession>
<keyword evidence="6" id="KW-1185">Reference proteome</keyword>
<dbReference type="EMBL" id="JACYHB010000007">
    <property type="protein sequence ID" value="MBD8079495.1"/>
    <property type="molecule type" value="Genomic_DNA"/>
</dbReference>
<evidence type="ECO:0000256" key="2">
    <source>
        <dbReference type="PROSITE-ProRule" id="PRU00335"/>
    </source>
</evidence>
<feature type="region of interest" description="Disordered" evidence="3">
    <location>
        <begin position="1"/>
        <end position="26"/>
    </location>
</feature>
<proteinExistence type="predicted"/>
<evidence type="ECO:0000256" key="3">
    <source>
        <dbReference type="SAM" id="MobiDB-lite"/>
    </source>
</evidence>
<reference evidence="5" key="1">
    <citation type="journal article" date="2018" name="Curr. Microbiol.">
        <title>Cellulosimicrobium arenosum sp. nov., Isolated from Marine Sediment Sand.</title>
        <authorList>
            <person name="Oh M."/>
            <person name="Kim J.H."/>
            <person name="Yoon J.H."/>
            <person name="Schumann P."/>
            <person name="Kim W."/>
        </authorList>
    </citation>
    <scope>NUCLEOTIDE SEQUENCE</scope>
    <source>
        <strain evidence="5">KCTC 49039</strain>
    </source>
</reference>
<evidence type="ECO:0000313" key="5">
    <source>
        <dbReference type="EMBL" id="MBD8079495.1"/>
    </source>
</evidence>
<dbReference type="AlphaFoldDB" id="A0A927J0A6"/>
<dbReference type="SUPFAM" id="SSF46689">
    <property type="entry name" value="Homeodomain-like"/>
    <property type="match status" value="1"/>
</dbReference>
<feature type="domain" description="HTH tetR-type" evidence="4">
    <location>
        <begin position="25"/>
        <end position="85"/>
    </location>
</feature>
<dbReference type="Proteomes" id="UP000610846">
    <property type="component" value="Unassembled WGS sequence"/>
</dbReference>
<keyword evidence="1 2" id="KW-0238">DNA-binding</keyword>
<dbReference type="PROSITE" id="PS50977">
    <property type="entry name" value="HTH_TETR_2"/>
    <property type="match status" value="1"/>
</dbReference>
<dbReference type="InterPro" id="IPR001647">
    <property type="entry name" value="HTH_TetR"/>
</dbReference>
<dbReference type="Gene3D" id="1.10.357.10">
    <property type="entry name" value="Tetracycline Repressor, domain 2"/>
    <property type="match status" value="1"/>
</dbReference>
<dbReference type="Pfam" id="PF00440">
    <property type="entry name" value="TetR_N"/>
    <property type="match status" value="1"/>
</dbReference>
<comment type="caution">
    <text evidence="5">The sequence shown here is derived from an EMBL/GenBank/DDBJ whole genome shotgun (WGS) entry which is preliminary data.</text>
</comment>
<feature type="compositionally biased region" description="Basic and acidic residues" evidence="3">
    <location>
        <begin position="1"/>
        <end position="17"/>
    </location>
</feature>
<evidence type="ECO:0000256" key="1">
    <source>
        <dbReference type="ARBA" id="ARBA00023125"/>
    </source>
</evidence>
<name>A0A927J0A6_9MICO</name>
<reference evidence="5" key="2">
    <citation type="submission" date="2020-09" db="EMBL/GenBank/DDBJ databases">
        <authorList>
            <person name="Yu Y."/>
        </authorList>
    </citation>
    <scope>NUCLEOTIDE SEQUENCE</scope>
    <source>
        <strain evidence="5">KCTC 49039</strain>
    </source>
</reference>
<evidence type="ECO:0000259" key="4">
    <source>
        <dbReference type="PROSITE" id="PS50977"/>
    </source>
</evidence>
<gene>
    <name evidence="5" type="ORF">IF651_10560</name>
</gene>
<dbReference type="Pfam" id="PF17940">
    <property type="entry name" value="TetR_C_31"/>
    <property type="match status" value="1"/>
</dbReference>
<evidence type="ECO:0000313" key="6">
    <source>
        <dbReference type="Proteomes" id="UP000610846"/>
    </source>
</evidence>
<dbReference type="InterPro" id="IPR009057">
    <property type="entry name" value="Homeodomain-like_sf"/>
</dbReference>
<dbReference type="GO" id="GO:0003677">
    <property type="term" value="F:DNA binding"/>
    <property type="evidence" value="ECO:0007669"/>
    <property type="project" value="UniProtKB-UniRule"/>
</dbReference>
<sequence>MVRTATAHDDAAVDRQAPRRQARGNARRDLIVRAAADLIMQAGPGAVTHRAVASRAAVPLAATTYYFTGLDDLIGAAGKVVVAGWAAHARDASARAARHGAASGDGATSAETLVDAVLPPGGDPEVRGFYEHLVGAGRHPSLAHAYADGRDQLDAAISDVLATLGEQRTSPALLVALVDGAAVSALAEGRDVRALAASLVAELLDGRTQGAVEPRPGAVT</sequence>
<organism evidence="5 6">
    <name type="scientific">Cellulosimicrobium arenosum</name>
    <dbReference type="NCBI Taxonomy" id="2708133"/>
    <lineage>
        <taxon>Bacteria</taxon>
        <taxon>Bacillati</taxon>
        <taxon>Actinomycetota</taxon>
        <taxon>Actinomycetes</taxon>
        <taxon>Micrococcales</taxon>
        <taxon>Promicromonosporaceae</taxon>
        <taxon>Cellulosimicrobium</taxon>
    </lineage>
</organism>
<dbReference type="InterPro" id="IPR041583">
    <property type="entry name" value="TetR_C_31"/>
</dbReference>